<keyword evidence="4" id="KW-1185">Reference proteome</keyword>
<dbReference type="PANTHER" id="PTHR32305">
    <property type="match status" value="1"/>
</dbReference>
<dbReference type="NCBIfam" id="NF045639">
    <property type="entry name" value="GCX_COOH"/>
    <property type="match status" value="1"/>
</dbReference>
<feature type="signal peptide" evidence="1">
    <location>
        <begin position="1"/>
        <end position="42"/>
    </location>
</feature>
<dbReference type="InterPro" id="IPR045619">
    <property type="entry name" value="DUF6443"/>
</dbReference>
<dbReference type="EMBL" id="RBCJ01000006">
    <property type="protein sequence ID" value="RKN76828.1"/>
    <property type="molecule type" value="Genomic_DNA"/>
</dbReference>
<comment type="caution">
    <text evidence="3">The sequence shown here is derived from an EMBL/GenBank/DDBJ whole genome shotgun (WGS) entry which is preliminary data.</text>
</comment>
<feature type="domain" description="DUF6443" evidence="2">
    <location>
        <begin position="335"/>
        <end position="434"/>
    </location>
</feature>
<sequence length="3423" mass="383021">MIEQHNKHNQVNTQRRMFTRTNKKTILGCLSALLLCLTHAWAQEKATFDAEQITTDATLQYVTPNLDSPERVNHSPMAYVSLGLDKTVPVSDRYSFEVQLSIVPASSSGNFDEAALDITLTVENNTTQGAGSTSVDISKQVLNGSFGAQVQIVGISYTLLSNGSTSTTTVPPNVYLDIGFTSDRFETLDTSFPPNVAVAEPNVSGKELEINWSAVNGALSYDVEWTWIDGYDGNSESYDDPMRAQNTIPFTKRDFELNSTRVQASGLSYTVPLIYAKGYFVYRVRAVGKNEAYPDRYLFGPWSDAEDDQARFLSDWNRVYIIDEDHQVHKNWQFQASYAEDGKKKEVVSYFDGTLRNRQTVTKINSDENIIVGEVIYDAQGRPAIEVLPVPINRTLAPAIDFVGDYTDPQNSAFTRNSAGLAYSYQDFDPDNVNQLDSYSLEKAMATESGASRYYSADNDVDDSFKARIPNAERHPFSQIEYTSDNTGRIRRKGGVGVTHQLGNGHQMEYYYATPEQKELNRLFGYSVGYNQHYKKNTVIDPNGQRSVSYIDPQGRTIATALLGDAPAGLDGLDEEKNGDHLRITTDLLGKVAPNDPDTPNDNNRRSATQTFGAVDDALVYTSTKVVPFNENRIFSYNLETTDFVYECFNEAIAYDLFVDIIDANGQSRISDRNTFDAANFEVSLERGNFSIVKNLIVNPDMLQEYADKYVLDLQDPTKECYIDPDLALPFPNIEDDGCFTTCADCENALRAQFRDSIGNSNETTYAKIQIAQYDFSELEAILTPDELKEETRKLEQAFLLQWPELIAACHAPCTDGTDLAGQSNEMIIANSVSCRVGHTALLNDMKPTGQYGAFPRTLSNGEIVLDPQGSLSIFAETNRITGAETTEGGEYNTWRNPRHPVYDGEETGTGRYTEGHYYNADGAISYIRVNEILTVDETDETTTITYQPPIDPTANLNEVLIKATNSPNNEEYYIEPQYLANAVDFVASGIWQEEWAESLIVYHPEYRYLEYAEAICGMTFNNSVGLMNPDGYDQHLRNLDTYDKVPSGLRSASGLMANDPFFKGSLPFPNPLTADSDNRFITAFNQREALMSAMMENYNATEKSLEEYAAAIVTCNSISDDCPDTGVGSLSASQREAYWATLKTNYINLKQTLQKLLANVYAKTRNAYNGCIGEENPPVDLLSVIGEYDFSGKSSFEGAINEATDKVCELAERNEYLTKEKRFPPSDALYDSGKSAEDVIAELNEYTAYEYFIQTGVCPLARDLRVFLEFAFADFVGQGIPRQSIFDANYLSRGLYADLGGILPLESPDPLQWDNEISGNVLTLKIGEETTPITVTLPPGYSWSGYGSSSFTITQVKQLVGTYDGPNEQFTFSAVVRIPDINTEVGFKEEVITGTTQARIAECTVYPDANSVGQYLSDGGSIGPLGECHKERRFSEAFVRLLNALYAQGTINGSGIALNGLPEYRDSYLSKFFDPGTATWTADLPINTYYLNVGGLDVAVLELEDDLPTAGVTNFTGLGLTYTYNNSGQITSQVARVAYQTPTVERHVKGTLTQALDDPDRPLINFLCCPGEDINELVGSTCDLLNYNDADGSFQSCESLVIMNTHNQRNSNVTCGSWYDYQTNADTFWPSATSNQPPSGDPFILTNFDDSPDGGVLAGALTNDRGNNFYVESFGTQLTGLKIGEEYVVKFFMANATNRYGIGNRDVPHFNDDEKSYYGGWRVDMGNQFRYSSFIESTGNKPQWIEDEVSFIAEEETVILIFSPFIADNEILTDASVLDEGFLNTYMLIDGIKVEPKSCSSNPLDYQNSCDDFQAESTTFENLFKDLLNNIVVHKDSLIGNNENFIIEDYDSPELASLFSNEIIGLETKIYNYPISQLTHTIDTRFNSFSNTTEIFVHSRNPFGQRMVNDLNQSFFISDNASNGIFGILTSSLNLPGFNLYDVAEIVDVSFEGGEYYGHDLLRLEYLDANSILQTGYTFLKFYSTQRLSEDYTFYIDGNLCKGLKGFYRQPYSRYYVNVNKGSINSSNTKSLNLKSLLGESEKVVSVSANRVFLFENELFLIEHKGKNLDINLQREIISNARISLNDSIKMLSNNISVSSKSIPQEPRTTCGPDICIPPVPAPLSCTDMYGTYEGIMIGLMNGLDTDLREQYIVSEADFCNQSYQYLVTDYQNYLTTFGITGIEDIEYMSIARFGATEFNYGYPDMASIIGLYKAHVDAANEFDRMDWGQFTSDYLNQPGNESICVPRAFPTNFNDFIFDLPEQTDCEQFKAAVTLAYQSDTYEAILERKRQEFVNAYLEHALTDPVENFTMEYADKEYQYTLYYYDQAGNLLQTVPPEGVDRFTEQELEAEGKNEAINAYRLANGSGEGESLLPDHDMITRYRYNSLNQLVWQETPDGGVTRFAYDRLGRIIASQNAKQAGTGRFSYTSYDFLGRIIEAGELAPNVAITIEDTTGKLRYSGDGTYVPVIDPDNPQENVYPANVSDTRYEVTRTNYTTATNNEVQLFDTVDDISEFISNARNRVTAIRYYDAWDGLDDNLSYENALFYHYDIHGNVKELVQHNKLMIINPEDPSSGLKHVEYDYDLISGNVNQVTYQKGRADMFAHRYTYDADNRITQVETSSDGMLWEKDATYAYYAHGPLARTVIGDKEVQGMDYAYTLQGWLKGVNSENLDPADDMGGDGDQVARDAMGYTLGYYSGDYAPIGTLGTNTFGISTANNGTETQEGVNVGEELYNGNIKQMVTGLLDTDENALTVQMNKYGYDQLNRIKAFRTGGTSDPYSASYAYDKNGNLKTLDRSTPSGAMDQLAYTYVDTDPTTGQAKRTNRLDFVNDAIGDQGLGDLGIQTEGNYEYDAIGQLTRDRAEGLSIDWRVDGKVRSVTKDDGSVITFQYDGLGNRIAKTEVDTETTTLYVRDAQGNVLAVYENSSDGTVAPVDPDRNLQDFWDFGTMLIDREIAFEAYDYISVANTVNGNVVEPNGNLRLTAGNEITLRPNFHIKPGSEFLAEIRDLGEGSGGQEGLFLTEHHIYGSSRLGMERKNLEILEEGPILERTFFENKVGDKRYELSNHLGNVLSVVTDRKLGEVGDHVPDVVAYNDYYPFGQLLPNRHGNSSDYRYGFQGQELDNEIKGEGNSYNFKHRMSDPRIGRFFAVDPLIGKYPWYSPYQFSGNKLISRIELEGLEEARFNMQIDWNTAIKMAGEDATTEQIVEKYNQIHYAGTNQIVTELFKSTFDHYLPKKFIDRYSSFEGGTLNITEQEAIDVNPYSVSIYRGKRSQNWERESAAFEAELNSLEKGESKEVKLSVSGKAGTQGTLGQFTINFEGVLTRSSEDDGEWSFEGTMQFFDKWDFDKKKNGGRTQGSETATDVGRMFLPGKGFDILSPKIHVKQTSKDQKVDWWKDKEIKEVKSKAAELVPYFDEEKGK</sequence>
<evidence type="ECO:0000313" key="3">
    <source>
        <dbReference type="EMBL" id="RKN76828.1"/>
    </source>
</evidence>
<dbReference type="InterPro" id="IPR055015">
    <property type="entry name" value="GCX_COOH"/>
</dbReference>
<dbReference type="InterPro" id="IPR050708">
    <property type="entry name" value="T6SS_VgrG/RHS"/>
</dbReference>
<name>A0A3B0BWV6_9FLAO</name>
<evidence type="ECO:0000256" key="1">
    <source>
        <dbReference type="SAM" id="SignalP"/>
    </source>
</evidence>
<gene>
    <name evidence="3" type="ORF">D7Z94_23895</name>
</gene>
<accession>A0A3B0BWV6</accession>
<organism evidence="3 4">
    <name type="scientific">Ulvibacterium marinum</name>
    <dbReference type="NCBI Taxonomy" id="2419782"/>
    <lineage>
        <taxon>Bacteria</taxon>
        <taxon>Pseudomonadati</taxon>
        <taxon>Bacteroidota</taxon>
        <taxon>Flavobacteriia</taxon>
        <taxon>Flavobacteriales</taxon>
        <taxon>Flavobacteriaceae</taxon>
        <taxon>Ulvibacterium</taxon>
    </lineage>
</organism>
<dbReference type="PANTHER" id="PTHR32305:SF15">
    <property type="entry name" value="PROTEIN RHSA-RELATED"/>
    <property type="match status" value="1"/>
</dbReference>
<dbReference type="Proteomes" id="UP000276603">
    <property type="component" value="Unassembled WGS sequence"/>
</dbReference>
<feature type="chain" id="PRO_5017288316" description="DUF6443 domain-containing protein" evidence="1">
    <location>
        <begin position="43"/>
        <end position="3423"/>
    </location>
</feature>
<dbReference type="NCBIfam" id="TIGR03696">
    <property type="entry name" value="Rhs_assc_core"/>
    <property type="match status" value="1"/>
</dbReference>
<reference evidence="3 4" key="1">
    <citation type="submission" date="2018-10" db="EMBL/GenBank/DDBJ databases">
        <title>Ulvibacterium marinum gen. nov., sp. nov., a novel marine bacterium of the family Flavobacteriaceae, isolated from a culture of the green alga Ulva prolifera.</title>
        <authorList>
            <person name="Zhang Z."/>
        </authorList>
    </citation>
    <scope>NUCLEOTIDE SEQUENCE [LARGE SCALE GENOMIC DNA]</scope>
    <source>
        <strain evidence="3 4">CCMM003</strain>
    </source>
</reference>
<dbReference type="Pfam" id="PF20041">
    <property type="entry name" value="DUF6443"/>
    <property type="match status" value="1"/>
</dbReference>
<dbReference type="InterPro" id="IPR022385">
    <property type="entry name" value="Rhs_assc_core"/>
</dbReference>
<keyword evidence="1" id="KW-0732">Signal</keyword>
<evidence type="ECO:0000313" key="4">
    <source>
        <dbReference type="Proteomes" id="UP000276603"/>
    </source>
</evidence>
<dbReference type="Gene3D" id="2.180.10.10">
    <property type="entry name" value="RHS repeat-associated core"/>
    <property type="match status" value="2"/>
</dbReference>
<dbReference type="Gene3D" id="3.30.450.400">
    <property type="entry name" value="Colicin M, catalytic domain"/>
    <property type="match status" value="1"/>
</dbReference>
<proteinExistence type="predicted"/>
<evidence type="ECO:0000259" key="2">
    <source>
        <dbReference type="Pfam" id="PF20041"/>
    </source>
</evidence>
<protein>
    <recommendedName>
        <fullName evidence="2">DUF6443 domain-containing protein</fullName>
    </recommendedName>
</protein>